<feature type="region of interest" description="Disordered" evidence="1">
    <location>
        <begin position="63"/>
        <end position="88"/>
    </location>
</feature>
<organism evidence="3 4">
    <name type="scientific">Pleuronectes platessa</name>
    <name type="common">European plaice</name>
    <dbReference type="NCBI Taxonomy" id="8262"/>
    <lineage>
        <taxon>Eukaryota</taxon>
        <taxon>Metazoa</taxon>
        <taxon>Chordata</taxon>
        <taxon>Craniata</taxon>
        <taxon>Vertebrata</taxon>
        <taxon>Euteleostomi</taxon>
        <taxon>Actinopterygii</taxon>
        <taxon>Neopterygii</taxon>
        <taxon>Teleostei</taxon>
        <taxon>Neoteleostei</taxon>
        <taxon>Acanthomorphata</taxon>
        <taxon>Carangaria</taxon>
        <taxon>Pleuronectiformes</taxon>
        <taxon>Pleuronectoidei</taxon>
        <taxon>Pleuronectidae</taxon>
        <taxon>Pleuronectes</taxon>
    </lineage>
</organism>
<dbReference type="Proteomes" id="UP001153269">
    <property type="component" value="Unassembled WGS sequence"/>
</dbReference>
<evidence type="ECO:0000256" key="2">
    <source>
        <dbReference type="SAM" id="Phobius"/>
    </source>
</evidence>
<keyword evidence="2" id="KW-0472">Membrane</keyword>
<feature type="compositionally biased region" description="Basic and acidic residues" evidence="1">
    <location>
        <begin position="352"/>
        <end position="365"/>
    </location>
</feature>
<feature type="transmembrane region" description="Helical" evidence="2">
    <location>
        <begin position="263"/>
        <end position="283"/>
    </location>
</feature>
<keyword evidence="2" id="KW-0812">Transmembrane</keyword>
<evidence type="ECO:0000313" key="4">
    <source>
        <dbReference type="Proteomes" id="UP001153269"/>
    </source>
</evidence>
<gene>
    <name evidence="3" type="ORF">PLEPLA_LOCUS5002</name>
</gene>
<feature type="non-terminal residue" evidence="3">
    <location>
        <position position="1"/>
    </location>
</feature>
<reference evidence="3" key="1">
    <citation type="submission" date="2020-03" db="EMBL/GenBank/DDBJ databases">
        <authorList>
            <person name="Weist P."/>
        </authorList>
    </citation>
    <scope>NUCLEOTIDE SEQUENCE</scope>
</reference>
<feature type="compositionally biased region" description="Basic and acidic residues" evidence="1">
    <location>
        <begin position="63"/>
        <end position="78"/>
    </location>
</feature>
<keyword evidence="2" id="KW-1133">Transmembrane helix</keyword>
<feature type="region of interest" description="Disordered" evidence="1">
    <location>
        <begin position="300"/>
        <end position="437"/>
    </location>
</feature>
<dbReference type="AlphaFoldDB" id="A0A9N7TQA9"/>
<proteinExistence type="predicted"/>
<comment type="caution">
    <text evidence="3">The sequence shown here is derived from an EMBL/GenBank/DDBJ whole genome shotgun (WGS) entry which is preliminary data.</text>
</comment>
<evidence type="ECO:0000256" key="1">
    <source>
        <dbReference type="SAM" id="MobiDB-lite"/>
    </source>
</evidence>
<accession>A0A9N7TQA9</accession>
<keyword evidence="4" id="KW-1185">Reference proteome</keyword>
<feature type="transmembrane region" description="Helical" evidence="2">
    <location>
        <begin position="20"/>
        <end position="42"/>
    </location>
</feature>
<name>A0A9N7TQA9_PLEPL</name>
<feature type="compositionally biased region" description="Basic and acidic residues" evidence="1">
    <location>
        <begin position="310"/>
        <end position="325"/>
    </location>
</feature>
<evidence type="ECO:0000313" key="3">
    <source>
        <dbReference type="EMBL" id="CAB1417200.1"/>
    </source>
</evidence>
<protein>
    <submittedName>
        <fullName evidence="3">Uncharacterized protein</fullName>
    </submittedName>
</protein>
<feature type="compositionally biased region" description="Polar residues" evidence="1">
    <location>
        <begin position="300"/>
        <end position="309"/>
    </location>
</feature>
<dbReference type="EMBL" id="CADEAL010000252">
    <property type="protein sequence ID" value="CAB1417200.1"/>
    <property type="molecule type" value="Genomic_DNA"/>
</dbReference>
<feature type="compositionally biased region" description="Polar residues" evidence="1">
    <location>
        <begin position="379"/>
        <end position="397"/>
    </location>
</feature>
<sequence>VDVFLTSESEHPPDRGAADRLLLLLLIIIRLLLSLPATIRYISSPSPLASFFLRKRRIATQVRRREGVGGRPAPERRRGSSSSSSGSGVSVFVGENWWILSILRILDSGGSDNFTRDKTSLCLIPCHPPIRFARRVDATGGRERKGGKPGKLHREERVLTGGGRHEDPRVSVRQLHRIDATQHAARWFPSQVRLCPRAGACSGNPVILDYTAQRFGAISPPAPEPCAVFKTPAAGPEPGADPVESELPGVSASGMGLRLSQKFVFLLFLSGLVTLCFGALFFLPDSVRLKRIFLSKTETQPVTVGSGSENDAREHMKRASKEPEPPRGVTSAKRETSTKLKSLIRKPSVSHEATEERPAGVRAQDDLTLSRSRTESASERVTSTDRAAGSDTFSYQKFTRCLLKPPLGRDGGKPSDPKSEERRLKVKEVRTSLDEPA</sequence>
<feature type="compositionally biased region" description="Basic and acidic residues" evidence="1">
    <location>
        <begin position="410"/>
        <end position="437"/>
    </location>
</feature>